<dbReference type="Pfam" id="PF22448">
    <property type="entry name" value="RepB_primase_C"/>
    <property type="match status" value="1"/>
</dbReference>
<dbReference type="Gene3D" id="1.10.1240.50">
    <property type="match status" value="2"/>
</dbReference>
<feature type="region of interest" description="Disordered" evidence="3">
    <location>
        <begin position="255"/>
        <end position="279"/>
    </location>
</feature>
<dbReference type="InterPro" id="IPR054366">
    <property type="entry name" value="RepB/MobA-like_C"/>
</dbReference>
<dbReference type="Gene3D" id="3.30.70.1790">
    <property type="entry name" value="RepB DNA-primase, N-terminal domain"/>
    <property type="match status" value="1"/>
</dbReference>
<feature type="compositionally biased region" description="Basic and acidic residues" evidence="3">
    <location>
        <begin position="701"/>
        <end position="712"/>
    </location>
</feature>
<dbReference type="Pfam" id="PF16793">
    <property type="entry name" value="RepB_primase"/>
    <property type="match status" value="1"/>
</dbReference>
<comment type="caution">
    <text evidence="7">The sequence shown here is derived from an EMBL/GenBank/DDBJ whole genome shotgun (WGS) entry which is preliminary data.</text>
</comment>
<feature type="domain" description="RepB/MobA-like C-terminal" evidence="6">
    <location>
        <begin position="605"/>
        <end position="655"/>
    </location>
</feature>
<dbReference type="AlphaFoldDB" id="A0AAP5MEA6"/>
<feature type="compositionally biased region" description="Low complexity" evidence="3">
    <location>
        <begin position="733"/>
        <end position="742"/>
    </location>
</feature>
<evidence type="ECO:0000256" key="2">
    <source>
        <dbReference type="ARBA" id="ARBA00022971"/>
    </source>
</evidence>
<feature type="compositionally biased region" description="Basic and acidic residues" evidence="3">
    <location>
        <begin position="963"/>
        <end position="980"/>
    </location>
</feature>
<evidence type="ECO:0000259" key="5">
    <source>
        <dbReference type="Pfam" id="PF16793"/>
    </source>
</evidence>
<evidence type="ECO:0000313" key="8">
    <source>
        <dbReference type="Proteomes" id="UP000667802"/>
    </source>
</evidence>
<proteinExistence type="inferred from homology"/>
<feature type="domain" description="MobA/MobL protein" evidence="4">
    <location>
        <begin position="21"/>
        <end position="218"/>
    </location>
</feature>
<gene>
    <name evidence="7" type="ORF">G7B40_039870</name>
</gene>
<dbReference type="Proteomes" id="UP000667802">
    <property type="component" value="Unassembled WGS sequence"/>
</dbReference>
<protein>
    <submittedName>
        <fullName evidence="7">MobA/MobL family protein</fullName>
    </submittedName>
</protein>
<evidence type="ECO:0000256" key="1">
    <source>
        <dbReference type="ARBA" id="ARBA00010873"/>
    </source>
</evidence>
<comment type="similarity">
    <text evidence="1">Belongs to the MobA/MobL family.</text>
</comment>
<name>A0AAP5MEA6_9CYAN</name>
<feature type="region of interest" description="Disordered" evidence="3">
    <location>
        <begin position="954"/>
        <end position="980"/>
    </location>
</feature>
<sequence length="980" mass="110838">MAETAYYRFENKIISRGKGHSVVAAAAYNAGEKLRDDRMGDTHDFRKKQHVYHTEILAPANAPSWVFDRKQLWNQVERHEKREDAQTARSFILSLPNFIGHDEKIQLTRRFLQQECVARGMIADVCFHDFEGEKSHNPHAHVLLTMREMHPSGFAAKKNRTWNKKELHQEWREKWEAYQNAHFIKHGYDVRVDHRSYEAQGIDRVPQIHEGRAVTAIRGKIDRGERTETTSAIDLNEKIARLNALQAEIRREEEALRREEAEHQAKLTAEQDNKKPPVTLAQDNARRVIEIQAKPTPIPPAHVTAEVLKTAASPSPAPASKDKSPTDPTPVKKATSQKQGNTPPPDDPSYWRTHNAVRRQLEAMGGNGWFEIGIRHEGDDETKKGYFEEKRWHIDDILRQDPETGKSRVLTKLRYENANGRHIYVRPAPHPNGDSQGLILIDDIDRVTAEELRGKGLEPSVVVETSPKNCQVWVRMGDRMTRDESSHLAKILTKEAGGDPGSAGYQHYGRLAGFTNRKSDHLDVYSGKYPWVTVEYARQQQATRVGHFLALARDAAAKEAAVREDAVQQRASLLQLDAEAGELKRAAHIFKTISTSVERKYGIKDGNRRDWAALKRMAKRGYSLEALEYALTHSADLETRKKGHEEDYIRRTIDKISHDPDVLAALKRRKDRSEGRTLVLESKDTPQPPISPTLPDNHTLASERHYYKDPHRSRPASAAPDAPGAVKQPAEKAASSSSAGSGQHQRRYSQSKAESSPPGAASKPYRRRPGGDTETIRLKNYDTAAIPQHPVGNMNTNVVQYVISQTLQSADAEKQFNKALWAMNEDTGHWRNQCNAEYLKELGRIVKTRGANALHPHTDAEIAIKLRMAGFSKSRIGQTLAQHSPFAKAFADEQERHSYLAGAIAPELNHPRTNQKIAAFHQHRAHQAQELPEAQRGEFLKEHRFDHLGIAATHQDTSPAPASHEHQPPHQKHHEPDRER</sequence>
<organism evidence="7 8">
    <name type="scientific">Aetokthonos hydrillicola Thurmond2011</name>
    <dbReference type="NCBI Taxonomy" id="2712845"/>
    <lineage>
        <taxon>Bacteria</taxon>
        <taxon>Bacillati</taxon>
        <taxon>Cyanobacteriota</taxon>
        <taxon>Cyanophyceae</taxon>
        <taxon>Nostocales</taxon>
        <taxon>Hapalosiphonaceae</taxon>
        <taxon>Aetokthonos</taxon>
    </lineage>
</organism>
<dbReference type="Gene3D" id="3.30.930.30">
    <property type="match status" value="1"/>
</dbReference>
<dbReference type="InterPro" id="IPR039459">
    <property type="entry name" value="RepB-like_DNA_primase_dom"/>
</dbReference>
<dbReference type="RefSeq" id="WP_208341757.1">
    <property type="nucleotide sequence ID" value="NZ_CAWQFN010000023.1"/>
</dbReference>
<feature type="region of interest" description="Disordered" evidence="3">
    <location>
        <begin position="310"/>
        <end position="352"/>
    </location>
</feature>
<keyword evidence="8" id="KW-1185">Reference proteome</keyword>
<feature type="domain" description="RepB-like DNA primase" evidence="5">
    <location>
        <begin position="415"/>
        <end position="543"/>
    </location>
</feature>
<feature type="region of interest" description="Disordered" evidence="3">
    <location>
        <begin position="668"/>
        <end position="776"/>
    </location>
</feature>
<dbReference type="InterPro" id="IPR005053">
    <property type="entry name" value="MobA_MobL"/>
</dbReference>
<dbReference type="Gene3D" id="3.30.1490.240">
    <property type="entry name" value="RepB DNA-primase, N-terminal domain"/>
    <property type="match status" value="1"/>
</dbReference>
<dbReference type="Pfam" id="PF03389">
    <property type="entry name" value="MobA_MobL"/>
    <property type="match status" value="1"/>
</dbReference>
<evidence type="ECO:0000259" key="4">
    <source>
        <dbReference type="Pfam" id="PF03389"/>
    </source>
</evidence>
<dbReference type="EMBL" id="JAALHA020000037">
    <property type="protein sequence ID" value="MDR9900649.1"/>
    <property type="molecule type" value="Genomic_DNA"/>
</dbReference>
<dbReference type="NCBIfam" id="NF041496">
    <property type="entry name" value="MobQ"/>
    <property type="match status" value="1"/>
</dbReference>
<reference evidence="8" key="1">
    <citation type="journal article" date="2021" name="Science">
        <title>Hunting the eagle killer: A cyanobacterial neurotoxin causes vacuolar myelinopathy.</title>
        <authorList>
            <person name="Breinlinger S."/>
            <person name="Phillips T.J."/>
            <person name="Haram B.N."/>
            <person name="Mares J."/>
            <person name="Martinez Yerena J.A."/>
            <person name="Hrouzek P."/>
            <person name="Sobotka R."/>
            <person name="Henderson W.M."/>
            <person name="Schmieder P."/>
            <person name="Williams S.M."/>
            <person name="Lauderdale J.D."/>
            <person name="Wilde H.D."/>
            <person name="Gerrin W."/>
            <person name="Kust A."/>
            <person name="Washington J.W."/>
            <person name="Wagner C."/>
            <person name="Geier B."/>
            <person name="Liebeke M."/>
            <person name="Enke H."/>
            <person name="Niedermeyer T.H.J."/>
            <person name="Wilde S.B."/>
        </authorList>
    </citation>
    <scope>NUCLEOTIDE SEQUENCE [LARGE SCALE GENOMIC DNA]</scope>
    <source>
        <strain evidence="8">Thurmond2011</strain>
    </source>
</reference>
<evidence type="ECO:0000259" key="6">
    <source>
        <dbReference type="Pfam" id="PF22448"/>
    </source>
</evidence>
<evidence type="ECO:0000313" key="7">
    <source>
        <dbReference type="EMBL" id="MDR9900649.1"/>
    </source>
</evidence>
<evidence type="ECO:0000256" key="3">
    <source>
        <dbReference type="SAM" id="MobiDB-lite"/>
    </source>
</evidence>
<keyword evidence="2" id="KW-0184">Conjugation</keyword>
<accession>A0AAP5MEA6</accession>
<feature type="compositionally biased region" description="Basic and acidic residues" evidence="3">
    <location>
        <begin position="255"/>
        <end position="275"/>
    </location>
</feature>